<comment type="caution">
    <text evidence="2">The sequence shown here is derived from an EMBL/GenBank/DDBJ whole genome shotgun (WGS) entry which is preliminary data.</text>
</comment>
<gene>
    <name evidence="2" type="ORF">GCM10023196_014640</name>
</gene>
<evidence type="ECO:0000313" key="3">
    <source>
        <dbReference type="Proteomes" id="UP001501442"/>
    </source>
</evidence>
<keyword evidence="3" id="KW-1185">Reference proteome</keyword>
<sequence length="301" mass="34347">MAGMDSTNVRYARLRELLPAYHMNVISPEVGAVRDLFCAVGADRHHRAEQRVDAPIADAERWRAATEAILAAMKAVDEQRRQAERHRHAPRGTRLRRIAWRIRHARRNRRLRAEHPATMARLRDEVLAAYRTYRDRAADLTDHVGADNERGKRERLEEDERERRERATVMTGAATGTPVWAYRISEYTWGRVFEIDLQTPTTRRLRTDLTRTGLTPAQINTALAEERAEHPHTSAHWSLEARLALTEWHGGDDPFDAWQRLSGEPIEPLPPGAGDGRRSGPRYHGPSSDYGSGGHHFGMPF</sequence>
<dbReference type="Proteomes" id="UP001501442">
    <property type="component" value="Unassembled WGS sequence"/>
</dbReference>
<proteinExistence type="predicted"/>
<dbReference type="EMBL" id="BAABHK010000002">
    <property type="protein sequence ID" value="GAA4622438.1"/>
    <property type="molecule type" value="Genomic_DNA"/>
</dbReference>
<protein>
    <submittedName>
        <fullName evidence="2">Uncharacterized protein</fullName>
    </submittedName>
</protein>
<evidence type="ECO:0000313" key="2">
    <source>
        <dbReference type="EMBL" id="GAA4622438.1"/>
    </source>
</evidence>
<reference evidence="3" key="1">
    <citation type="journal article" date="2019" name="Int. J. Syst. Evol. Microbiol.">
        <title>The Global Catalogue of Microorganisms (GCM) 10K type strain sequencing project: providing services to taxonomists for standard genome sequencing and annotation.</title>
        <authorList>
            <consortium name="The Broad Institute Genomics Platform"/>
            <consortium name="The Broad Institute Genome Sequencing Center for Infectious Disease"/>
            <person name="Wu L."/>
            <person name="Ma J."/>
        </authorList>
    </citation>
    <scope>NUCLEOTIDE SEQUENCE [LARGE SCALE GENOMIC DNA]</scope>
    <source>
        <strain evidence="3">JCM 17939</strain>
    </source>
</reference>
<organism evidence="2 3">
    <name type="scientific">Actinoallomurus vinaceus</name>
    <dbReference type="NCBI Taxonomy" id="1080074"/>
    <lineage>
        <taxon>Bacteria</taxon>
        <taxon>Bacillati</taxon>
        <taxon>Actinomycetota</taxon>
        <taxon>Actinomycetes</taxon>
        <taxon>Streptosporangiales</taxon>
        <taxon>Thermomonosporaceae</taxon>
        <taxon>Actinoallomurus</taxon>
    </lineage>
</organism>
<accession>A0ABP8U4B5</accession>
<feature type="compositionally biased region" description="Gly residues" evidence="1">
    <location>
        <begin position="291"/>
        <end position="301"/>
    </location>
</feature>
<feature type="region of interest" description="Disordered" evidence="1">
    <location>
        <begin position="142"/>
        <end position="164"/>
    </location>
</feature>
<name>A0ABP8U4B5_9ACTN</name>
<evidence type="ECO:0000256" key="1">
    <source>
        <dbReference type="SAM" id="MobiDB-lite"/>
    </source>
</evidence>
<feature type="region of interest" description="Disordered" evidence="1">
    <location>
        <begin position="256"/>
        <end position="301"/>
    </location>
</feature>